<dbReference type="EMBL" id="SOEB01000035">
    <property type="protein sequence ID" value="TDX21868.1"/>
    <property type="molecule type" value="Genomic_DNA"/>
</dbReference>
<protein>
    <submittedName>
        <fullName evidence="1">Uncharacterized protein</fullName>
    </submittedName>
</protein>
<proteinExistence type="predicted"/>
<reference evidence="1 2" key="1">
    <citation type="submission" date="2019-03" db="EMBL/GenBank/DDBJ databases">
        <title>Genomic Encyclopedia of Type Strains, Phase IV (KMG-IV): sequencing the most valuable type-strain genomes for metagenomic binning, comparative biology and taxonomic classification.</title>
        <authorList>
            <person name="Goeker M."/>
        </authorList>
    </citation>
    <scope>NUCLEOTIDE SEQUENCE [LARGE SCALE GENOMIC DNA]</scope>
    <source>
        <strain evidence="1 2">JA181</strain>
    </source>
</reference>
<evidence type="ECO:0000313" key="2">
    <source>
        <dbReference type="Proteomes" id="UP000295484"/>
    </source>
</evidence>
<evidence type="ECO:0000313" key="1">
    <source>
        <dbReference type="EMBL" id="TDX21868.1"/>
    </source>
</evidence>
<dbReference type="Proteomes" id="UP000295484">
    <property type="component" value="Unassembled WGS sequence"/>
</dbReference>
<gene>
    <name evidence="1" type="ORF">EV657_1354</name>
</gene>
<accession>A0A4R8FDQ9</accession>
<dbReference type="AlphaFoldDB" id="A0A4R8FDQ9"/>
<sequence length="77" mass="8637">MHRGVFPPGTTDSAICCRFVLIVSKNPAMFRMFFDEFAQPGRFMFEAEGKRETAASPQNMAPSLDFSALRQTLGRFA</sequence>
<organism evidence="1 2">
    <name type="scientific">Rhodovulum visakhapatnamense</name>
    <dbReference type="NCBI Taxonomy" id="364297"/>
    <lineage>
        <taxon>Bacteria</taxon>
        <taxon>Pseudomonadati</taxon>
        <taxon>Pseudomonadota</taxon>
        <taxon>Alphaproteobacteria</taxon>
        <taxon>Rhodobacterales</taxon>
        <taxon>Paracoccaceae</taxon>
        <taxon>Rhodovulum</taxon>
    </lineage>
</organism>
<name>A0A4R8FDQ9_9RHOB</name>
<comment type="caution">
    <text evidence="1">The sequence shown here is derived from an EMBL/GenBank/DDBJ whole genome shotgun (WGS) entry which is preliminary data.</text>
</comment>